<keyword evidence="3" id="KW-0276">Fatty acid metabolism</keyword>
<keyword evidence="7" id="KW-1185">Reference proteome</keyword>
<dbReference type="GO" id="GO:0051750">
    <property type="term" value="F:delta(3,5)-delta(2,4)-dienoyl-CoA isomerase activity"/>
    <property type="evidence" value="ECO:0007669"/>
    <property type="project" value="TreeGrafter"/>
</dbReference>
<dbReference type="UniPathway" id="UPA00659"/>
<accession>A0A0N5AE89</accession>
<protein>
    <submittedName>
        <fullName evidence="8">Antitermination protein</fullName>
    </submittedName>
</protein>
<proteinExistence type="inferred from homology"/>
<evidence type="ECO:0000256" key="1">
    <source>
        <dbReference type="ARBA" id="ARBA00005005"/>
    </source>
</evidence>
<keyword evidence="5" id="KW-0413">Isomerase</keyword>
<dbReference type="STRING" id="451379.A0A0N5AE89"/>
<reference evidence="8" key="1">
    <citation type="submission" date="2017-02" db="UniProtKB">
        <authorList>
            <consortium name="WormBaseParasite"/>
        </authorList>
    </citation>
    <scope>IDENTIFICATION</scope>
</reference>
<dbReference type="Gene3D" id="3.90.226.10">
    <property type="entry name" value="2-enoyl-CoA Hydratase, Chain A, domain 1"/>
    <property type="match status" value="1"/>
</dbReference>
<dbReference type="InterPro" id="IPR029045">
    <property type="entry name" value="ClpP/crotonase-like_dom_sf"/>
</dbReference>
<feature type="region of interest" description="Disordered" evidence="6">
    <location>
        <begin position="1"/>
        <end position="22"/>
    </location>
</feature>
<evidence type="ECO:0000256" key="5">
    <source>
        <dbReference type="ARBA" id="ARBA00023235"/>
    </source>
</evidence>
<keyword evidence="4" id="KW-0443">Lipid metabolism</keyword>
<organism evidence="7 8">
    <name type="scientific">Syphacia muris</name>
    <dbReference type="NCBI Taxonomy" id="451379"/>
    <lineage>
        <taxon>Eukaryota</taxon>
        <taxon>Metazoa</taxon>
        <taxon>Ecdysozoa</taxon>
        <taxon>Nematoda</taxon>
        <taxon>Chromadorea</taxon>
        <taxon>Rhabditida</taxon>
        <taxon>Spirurina</taxon>
        <taxon>Oxyuridomorpha</taxon>
        <taxon>Oxyuroidea</taxon>
        <taxon>Oxyuridae</taxon>
        <taxon>Syphacia</taxon>
    </lineage>
</organism>
<dbReference type="InterPro" id="IPR045002">
    <property type="entry name" value="Ech1-like"/>
</dbReference>
<dbReference type="PANTHER" id="PTHR43149:SF1">
    <property type="entry name" value="DELTA(3,5)-DELTA(2,4)-DIENOYL-COA ISOMERASE, MITOCHONDRIAL"/>
    <property type="match status" value="1"/>
</dbReference>
<evidence type="ECO:0000256" key="4">
    <source>
        <dbReference type="ARBA" id="ARBA00023098"/>
    </source>
</evidence>
<dbReference type="Gene3D" id="1.10.12.10">
    <property type="entry name" value="Lyase 2-enoyl-coa Hydratase, Chain A, domain 2"/>
    <property type="match status" value="1"/>
</dbReference>
<comment type="similarity">
    <text evidence="2">Belongs to the enoyl-CoA hydratase/isomerase family.</text>
</comment>
<dbReference type="AlphaFoldDB" id="A0A0N5AE89"/>
<evidence type="ECO:0000256" key="3">
    <source>
        <dbReference type="ARBA" id="ARBA00022832"/>
    </source>
</evidence>
<dbReference type="SUPFAM" id="SSF52096">
    <property type="entry name" value="ClpP/crotonase"/>
    <property type="match status" value="1"/>
</dbReference>
<evidence type="ECO:0000313" key="7">
    <source>
        <dbReference type="Proteomes" id="UP000046393"/>
    </source>
</evidence>
<evidence type="ECO:0000256" key="2">
    <source>
        <dbReference type="ARBA" id="ARBA00005254"/>
    </source>
</evidence>
<dbReference type="WBParaSite" id="SMUV_0000253701-mRNA-1">
    <property type="protein sequence ID" value="SMUV_0000253701-mRNA-1"/>
    <property type="gene ID" value="SMUV_0000253701"/>
</dbReference>
<comment type="pathway">
    <text evidence="1">Lipid metabolism; fatty acid beta-oxidation.</text>
</comment>
<dbReference type="Proteomes" id="UP000046393">
    <property type="component" value="Unplaced"/>
</dbReference>
<evidence type="ECO:0000313" key="8">
    <source>
        <dbReference type="WBParaSite" id="SMUV_0000253701-mRNA-1"/>
    </source>
</evidence>
<dbReference type="PANTHER" id="PTHR43149">
    <property type="entry name" value="ENOYL-COA HYDRATASE"/>
    <property type="match status" value="1"/>
</dbReference>
<evidence type="ECO:0000256" key="6">
    <source>
        <dbReference type="SAM" id="MobiDB-lite"/>
    </source>
</evidence>
<dbReference type="GO" id="GO:0006635">
    <property type="term" value="P:fatty acid beta-oxidation"/>
    <property type="evidence" value="ECO:0007669"/>
    <property type="project" value="UniProtKB-UniPathway"/>
</dbReference>
<name>A0A0N5AE89_9BILA</name>
<sequence length="199" mass="21895">MHLFSNVGLSLSSGSSRKLSSDRPTIDKHITVKKLDPKVYAVFLSRPEKRKLIPLCQDSISFINNCKKPSITSIYGPCIGAGIKVDLGITADVGVLNRINKLVGNDSVVREWTFTGCKFTSFISKRFSCVAYLNEAVKLAKQIARKSLIAVIGAKLLLNNARDHTITDSLEYAKLWNQAFHQSEDIVAASLGLLSIKKN</sequence>
<dbReference type="InterPro" id="IPR014748">
    <property type="entry name" value="Enoyl-CoA_hydra_C"/>
</dbReference>
<feature type="compositionally biased region" description="Low complexity" evidence="6">
    <location>
        <begin position="1"/>
        <end position="18"/>
    </location>
</feature>